<name>A0AAD7AF01_9AGAR</name>
<protein>
    <submittedName>
        <fullName evidence="2">Uncharacterized protein</fullName>
    </submittedName>
</protein>
<dbReference type="Proteomes" id="UP001218218">
    <property type="component" value="Unassembled WGS sequence"/>
</dbReference>
<evidence type="ECO:0000256" key="1">
    <source>
        <dbReference type="SAM" id="Phobius"/>
    </source>
</evidence>
<proteinExistence type="predicted"/>
<feature type="transmembrane region" description="Helical" evidence="1">
    <location>
        <begin position="12"/>
        <end position="33"/>
    </location>
</feature>
<keyword evidence="1" id="KW-1133">Transmembrane helix</keyword>
<keyword evidence="1" id="KW-0472">Membrane</keyword>
<keyword evidence="3" id="KW-1185">Reference proteome</keyword>
<gene>
    <name evidence="2" type="ORF">DFH08DRAFT_469174</name>
</gene>
<reference evidence="2" key="1">
    <citation type="submission" date="2023-03" db="EMBL/GenBank/DDBJ databases">
        <title>Massive genome expansion in bonnet fungi (Mycena s.s.) driven by repeated elements and novel gene families across ecological guilds.</title>
        <authorList>
            <consortium name="Lawrence Berkeley National Laboratory"/>
            <person name="Harder C.B."/>
            <person name="Miyauchi S."/>
            <person name="Viragh M."/>
            <person name="Kuo A."/>
            <person name="Thoen E."/>
            <person name="Andreopoulos B."/>
            <person name="Lu D."/>
            <person name="Skrede I."/>
            <person name="Drula E."/>
            <person name="Henrissat B."/>
            <person name="Morin E."/>
            <person name="Kohler A."/>
            <person name="Barry K."/>
            <person name="LaButti K."/>
            <person name="Morin E."/>
            <person name="Salamov A."/>
            <person name="Lipzen A."/>
            <person name="Mereny Z."/>
            <person name="Hegedus B."/>
            <person name="Baldrian P."/>
            <person name="Stursova M."/>
            <person name="Weitz H."/>
            <person name="Taylor A."/>
            <person name="Grigoriev I.V."/>
            <person name="Nagy L.G."/>
            <person name="Martin F."/>
            <person name="Kauserud H."/>
        </authorList>
    </citation>
    <scope>NUCLEOTIDE SEQUENCE</scope>
    <source>
        <strain evidence="2">CBHHK002</strain>
    </source>
</reference>
<organism evidence="2 3">
    <name type="scientific">Mycena albidolilacea</name>
    <dbReference type="NCBI Taxonomy" id="1033008"/>
    <lineage>
        <taxon>Eukaryota</taxon>
        <taxon>Fungi</taxon>
        <taxon>Dikarya</taxon>
        <taxon>Basidiomycota</taxon>
        <taxon>Agaricomycotina</taxon>
        <taxon>Agaricomycetes</taxon>
        <taxon>Agaricomycetidae</taxon>
        <taxon>Agaricales</taxon>
        <taxon>Marasmiineae</taxon>
        <taxon>Mycenaceae</taxon>
        <taxon>Mycena</taxon>
    </lineage>
</organism>
<evidence type="ECO:0000313" key="2">
    <source>
        <dbReference type="EMBL" id="KAJ7356938.1"/>
    </source>
</evidence>
<dbReference type="AlphaFoldDB" id="A0AAD7AF01"/>
<evidence type="ECO:0000313" key="3">
    <source>
        <dbReference type="Proteomes" id="UP001218218"/>
    </source>
</evidence>
<dbReference type="EMBL" id="JARIHO010000008">
    <property type="protein sequence ID" value="KAJ7356938.1"/>
    <property type="molecule type" value="Genomic_DNA"/>
</dbReference>
<keyword evidence="1" id="KW-0812">Transmembrane</keyword>
<sequence length="160" mass="17818">MPTLAEEPVSALIPDLSTTASVAVLVVAIIAMVSRYMSPLRLTTILIAVLDDAGDRYMEAHGLGTPLAAETDALYILQLKVSAIIEETLHNSLSWRASIGDFLRGRTFTLLLCIQEVQVFETRIKMLKESQLRTESNSNPRAMIFLRRRGQDRGQYRVLA</sequence>
<accession>A0AAD7AF01</accession>
<comment type="caution">
    <text evidence="2">The sequence shown here is derived from an EMBL/GenBank/DDBJ whole genome shotgun (WGS) entry which is preliminary data.</text>
</comment>